<accession>A0A558BPJ9</accession>
<feature type="signal peptide" evidence="1">
    <location>
        <begin position="1"/>
        <end position="24"/>
    </location>
</feature>
<dbReference type="RefSeq" id="WP_144851267.1">
    <property type="nucleotide sequence ID" value="NZ_VMRJ01000005.1"/>
</dbReference>
<organism evidence="2 3">
    <name type="scientific">Hymenobacter setariae</name>
    <dbReference type="NCBI Taxonomy" id="2594794"/>
    <lineage>
        <taxon>Bacteria</taxon>
        <taxon>Pseudomonadati</taxon>
        <taxon>Bacteroidota</taxon>
        <taxon>Cytophagia</taxon>
        <taxon>Cytophagales</taxon>
        <taxon>Hymenobacteraceae</taxon>
        <taxon>Hymenobacter</taxon>
    </lineage>
</organism>
<evidence type="ECO:0000256" key="1">
    <source>
        <dbReference type="SAM" id="SignalP"/>
    </source>
</evidence>
<keyword evidence="2" id="KW-0121">Carboxypeptidase</keyword>
<dbReference type="AlphaFoldDB" id="A0A558BPJ9"/>
<sequence>MFTFARPLVALLSIVSLVAGTAQAAGLPGTTTPNTPTESTQLTMLTGTILGADGLPQPGVCVFPIANRRLIAVTDARGTFQLQVPTATTQHLQAEYVGLGSTRFDIDGQHPAPVRIVLGR</sequence>
<keyword evidence="2" id="KW-0378">Hydrolase</keyword>
<dbReference type="SUPFAM" id="SSF49464">
    <property type="entry name" value="Carboxypeptidase regulatory domain-like"/>
    <property type="match status" value="1"/>
</dbReference>
<comment type="caution">
    <text evidence="2">The sequence shown here is derived from an EMBL/GenBank/DDBJ whole genome shotgun (WGS) entry which is preliminary data.</text>
</comment>
<evidence type="ECO:0000313" key="3">
    <source>
        <dbReference type="Proteomes" id="UP000317624"/>
    </source>
</evidence>
<dbReference type="InterPro" id="IPR008969">
    <property type="entry name" value="CarboxyPept-like_regulatory"/>
</dbReference>
<dbReference type="EMBL" id="VMRJ01000005">
    <property type="protein sequence ID" value="TVT38418.1"/>
    <property type="molecule type" value="Genomic_DNA"/>
</dbReference>
<proteinExistence type="predicted"/>
<protein>
    <submittedName>
        <fullName evidence="2">Carboxypeptidase-like regulatory domain-containing protein</fullName>
    </submittedName>
</protein>
<keyword evidence="1" id="KW-0732">Signal</keyword>
<feature type="chain" id="PRO_5021924813" evidence="1">
    <location>
        <begin position="25"/>
        <end position="120"/>
    </location>
</feature>
<keyword evidence="2" id="KW-0645">Protease</keyword>
<gene>
    <name evidence="2" type="ORF">FNT36_19690</name>
</gene>
<name>A0A558BPJ9_9BACT</name>
<reference evidence="2 3" key="1">
    <citation type="submission" date="2019-07" db="EMBL/GenBank/DDBJ databases">
        <title>Hymenobacter sp. straun FUR1 Genome sequencing and assembly.</title>
        <authorList>
            <person name="Chhetri G."/>
        </authorList>
    </citation>
    <scope>NUCLEOTIDE SEQUENCE [LARGE SCALE GENOMIC DNA]</scope>
    <source>
        <strain evidence="2 3">Fur1</strain>
    </source>
</reference>
<keyword evidence="3" id="KW-1185">Reference proteome</keyword>
<dbReference type="GO" id="GO:0004180">
    <property type="term" value="F:carboxypeptidase activity"/>
    <property type="evidence" value="ECO:0007669"/>
    <property type="project" value="UniProtKB-KW"/>
</dbReference>
<evidence type="ECO:0000313" key="2">
    <source>
        <dbReference type="EMBL" id="TVT38418.1"/>
    </source>
</evidence>
<dbReference type="OrthoDB" id="883344at2"/>
<dbReference type="Proteomes" id="UP000317624">
    <property type="component" value="Unassembled WGS sequence"/>
</dbReference>